<evidence type="ECO:0000313" key="15">
    <source>
        <dbReference type="EMBL" id="CAJ0571974.1"/>
    </source>
</evidence>
<dbReference type="GO" id="GO:0006357">
    <property type="term" value="P:regulation of transcription by RNA polymerase II"/>
    <property type="evidence" value="ECO:0007669"/>
    <property type="project" value="TreeGrafter"/>
</dbReference>
<evidence type="ECO:0000256" key="5">
    <source>
        <dbReference type="ARBA" id="ARBA00022603"/>
    </source>
</evidence>
<evidence type="ECO:0000256" key="12">
    <source>
        <dbReference type="ARBA" id="ARBA00047784"/>
    </source>
</evidence>
<dbReference type="GO" id="GO:0140944">
    <property type="term" value="F:histone H4K20 monomethyltransferase activity"/>
    <property type="evidence" value="ECO:0007669"/>
    <property type="project" value="UniProtKB-EC"/>
</dbReference>
<comment type="caution">
    <text evidence="15">The sequence shown here is derived from an EMBL/GenBank/DDBJ whole genome shotgun (WGS) entry which is preliminary data.</text>
</comment>
<evidence type="ECO:0000259" key="14">
    <source>
        <dbReference type="PROSITE" id="PS50280"/>
    </source>
</evidence>
<reference evidence="15" key="1">
    <citation type="submission" date="2023-06" db="EMBL/GenBank/DDBJ databases">
        <authorList>
            <person name="Delattre M."/>
        </authorList>
    </citation>
    <scope>NUCLEOTIDE SEQUENCE</scope>
    <source>
        <strain evidence="15">AF72</strain>
    </source>
</reference>
<dbReference type="EMBL" id="CATQJA010002588">
    <property type="protein sequence ID" value="CAJ0571974.1"/>
    <property type="molecule type" value="Genomic_DNA"/>
</dbReference>
<dbReference type="SMART" id="SM00317">
    <property type="entry name" value="SET"/>
    <property type="match status" value="1"/>
</dbReference>
<dbReference type="PANTHER" id="PTHR46167:SF1">
    <property type="entry name" value="N-LYSINE METHYLTRANSFERASE KMT5A"/>
    <property type="match status" value="1"/>
</dbReference>
<evidence type="ECO:0000256" key="10">
    <source>
        <dbReference type="ARBA" id="ARBA00023163"/>
    </source>
</evidence>
<keyword evidence="6" id="KW-0808">Transferase</keyword>
<dbReference type="Gene3D" id="2.170.270.10">
    <property type="entry name" value="SET domain"/>
    <property type="match status" value="1"/>
</dbReference>
<dbReference type="GO" id="GO:0005700">
    <property type="term" value="C:polytene chromosome"/>
    <property type="evidence" value="ECO:0007669"/>
    <property type="project" value="TreeGrafter"/>
</dbReference>
<proteinExistence type="predicted"/>
<evidence type="ECO:0000256" key="13">
    <source>
        <dbReference type="SAM" id="MobiDB-lite"/>
    </source>
</evidence>
<keyword evidence="8" id="KW-0156">Chromatin regulator</keyword>
<keyword evidence="16" id="KW-1185">Reference proteome</keyword>
<feature type="compositionally biased region" description="Polar residues" evidence="13">
    <location>
        <begin position="22"/>
        <end position="33"/>
    </location>
</feature>
<feature type="domain" description="SET" evidence="14">
    <location>
        <begin position="91"/>
        <end position="214"/>
    </location>
</feature>
<keyword evidence="4" id="KW-0158">Chromosome</keyword>
<dbReference type="InterPro" id="IPR047266">
    <property type="entry name" value="KMT5A-like_SET"/>
</dbReference>
<name>A0AA36CMU1_9BILA</name>
<dbReference type="AlphaFoldDB" id="A0AA36CMU1"/>
<feature type="region of interest" description="Disordered" evidence="13">
    <location>
        <begin position="1"/>
        <end position="47"/>
    </location>
</feature>
<keyword evidence="10" id="KW-0804">Transcription</keyword>
<feature type="non-terminal residue" evidence="15">
    <location>
        <position position="230"/>
    </location>
</feature>
<keyword evidence="7" id="KW-0949">S-adenosyl-L-methionine</keyword>
<feature type="compositionally biased region" description="Basic residues" evidence="13">
    <location>
        <begin position="1"/>
        <end position="11"/>
    </location>
</feature>
<evidence type="ECO:0000256" key="3">
    <source>
        <dbReference type="ARBA" id="ARBA00012187"/>
    </source>
</evidence>
<dbReference type="PROSITE" id="PS50280">
    <property type="entry name" value="SET"/>
    <property type="match status" value="1"/>
</dbReference>
<keyword evidence="5" id="KW-0489">Methyltransferase</keyword>
<dbReference type="Pfam" id="PF00856">
    <property type="entry name" value="SET"/>
    <property type="match status" value="1"/>
</dbReference>
<dbReference type="CDD" id="cd10528">
    <property type="entry name" value="SET_SETD8"/>
    <property type="match status" value="1"/>
</dbReference>
<comment type="catalytic activity">
    <reaction evidence="12">
        <text>L-lysyl(20)-[histone H4] + S-adenosyl-L-methionine = N(6)-methyl-L-lysyl(20)-[histone H4] + S-adenosyl-L-homocysteine + H(+)</text>
        <dbReference type="Rhea" id="RHEA:60344"/>
        <dbReference type="Rhea" id="RHEA-COMP:15554"/>
        <dbReference type="Rhea" id="RHEA-COMP:15555"/>
        <dbReference type="ChEBI" id="CHEBI:15378"/>
        <dbReference type="ChEBI" id="CHEBI:29969"/>
        <dbReference type="ChEBI" id="CHEBI:57856"/>
        <dbReference type="ChEBI" id="CHEBI:59789"/>
        <dbReference type="ChEBI" id="CHEBI:61929"/>
        <dbReference type="EC" id="2.1.1.361"/>
    </reaction>
</comment>
<dbReference type="Proteomes" id="UP001177023">
    <property type="component" value="Unassembled WGS sequence"/>
</dbReference>
<dbReference type="PANTHER" id="PTHR46167">
    <property type="entry name" value="N-LYSINE METHYLTRANSFERASE KMT5A"/>
    <property type="match status" value="1"/>
</dbReference>
<sequence length="230" mass="26924">MLGRRHLKNRQPTRDNPFSPPYNINTPPQSKTTAHPRRQPTLQQKKTNIDEKTAKITAYFPVRKSTRRTGKQLEEDRHLQLRQAIDSGCNEKMLDVYHCPLKGRGIRTLVDFKRNEFVVEYKGETIGYSEAKERESRYSDDPSIGSYMYFFEYSGKKWCIDATAETKYKGRLINHSARRPNLWTKLIDMDGRPSLILLAKRDIEKGEELLYDYGDRDPSNIKHSPWLINS</sequence>
<evidence type="ECO:0000256" key="1">
    <source>
        <dbReference type="ARBA" id="ARBA00004123"/>
    </source>
</evidence>
<dbReference type="InterPro" id="IPR001214">
    <property type="entry name" value="SET_dom"/>
</dbReference>
<dbReference type="InterPro" id="IPR016858">
    <property type="entry name" value="KMT5A-like"/>
</dbReference>
<evidence type="ECO:0000256" key="11">
    <source>
        <dbReference type="ARBA" id="ARBA00023242"/>
    </source>
</evidence>
<dbReference type="PROSITE" id="PS51571">
    <property type="entry name" value="SAM_MT43_PR_SET"/>
    <property type="match status" value="1"/>
</dbReference>
<dbReference type="InterPro" id="IPR046341">
    <property type="entry name" value="SET_dom_sf"/>
</dbReference>
<evidence type="ECO:0000256" key="6">
    <source>
        <dbReference type="ARBA" id="ARBA00022679"/>
    </source>
</evidence>
<keyword evidence="11" id="KW-0539">Nucleus</keyword>
<dbReference type="EC" id="2.1.1.361" evidence="3"/>
<evidence type="ECO:0000256" key="4">
    <source>
        <dbReference type="ARBA" id="ARBA00022454"/>
    </source>
</evidence>
<gene>
    <name evidence="15" type="ORF">MSPICULIGERA_LOCUS10370</name>
</gene>
<evidence type="ECO:0000256" key="7">
    <source>
        <dbReference type="ARBA" id="ARBA00022691"/>
    </source>
</evidence>
<protein>
    <recommendedName>
        <fullName evidence="3">[histone H4]-lysine(20) N-methyltransferase</fullName>
        <ecNumber evidence="3">2.1.1.361</ecNumber>
    </recommendedName>
</protein>
<comment type="subcellular location">
    <subcellularLocation>
        <location evidence="2">Chromosome</location>
    </subcellularLocation>
    <subcellularLocation>
        <location evidence="1">Nucleus</location>
    </subcellularLocation>
</comment>
<evidence type="ECO:0000313" key="16">
    <source>
        <dbReference type="Proteomes" id="UP001177023"/>
    </source>
</evidence>
<keyword evidence="9" id="KW-0805">Transcription regulation</keyword>
<dbReference type="InterPro" id="IPR051760">
    <property type="entry name" value="KMT5A"/>
</dbReference>
<dbReference type="SUPFAM" id="SSF82199">
    <property type="entry name" value="SET domain"/>
    <property type="match status" value="1"/>
</dbReference>
<evidence type="ECO:0000256" key="8">
    <source>
        <dbReference type="ARBA" id="ARBA00022853"/>
    </source>
</evidence>
<dbReference type="GO" id="GO:0032259">
    <property type="term" value="P:methylation"/>
    <property type="evidence" value="ECO:0007669"/>
    <property type="project" value="UniProtKB-KW"/>
</dbReference>
<evidence type="ECO:0000256" key="9">
    <source>
        <dbReference type="ARBA" id="ARBA00023015"/>
    </source>
</evidence>
<dbReference type="GO" id="GO:0043516">
    <property type="term" value="P:regulation of DNA damage response, signal transduction by p53 class mediator"/>
    <property type="evidence" value="ECO:0007669"/>
    <property type="project" value="TreeGrafter"/>
</dbReference>
<dbReference type="GO" id="GO:0005634">
    <property type="term" value="C:nucleus"/>
    <property type="evidence" value="ECO:0007669"/>
    <property type="project" value="UniProtKB-SubCell"/>
</dbReference>
<evidence type="ECO:0000256" key="2">
    <source>
        <dbReference type="ARBA" id="ARBA00004286"/>
    </source>
</evidence>
<accession>A0AA36CMU1</accession>
<organism evidence="15 16">
    <name type="scientific">Mesorhabditis spiculigera</name>
    <dbReference type="NCBI Taxonomy" id="96644"/>
    <lineage>
        <taxon>Eukaryota</taxon>
        <taxon>Metazoa</taxon>
        <taxon>Ecdysozoa</taxon>
        <taxon>Nematoda</taxon>
        <taxon>Chromadorea</taxon>
        <taxon>Rhabditida</taxon>
        <taxon>Rhabditina</taxon>
        <taxon>Rhabditomorpha</taxon>
        <taxon>Rhabditoidea</taxon>
        <taxon>Rhabditidae</taxon>
        <taxon>Mesorhabditinae</taxon>
        <taxon>Mesorhabditis</taxon>
    </lineage>
</organism>